<evidence type="ECO:0000256" key="4">
    <source>
        <dbReference type="ARBA" id="ARBA00022729"/>
    </source>
</evidence>
<keyword evidence="4 6" id="KW-0732">Signal</keyword>
<dbReference type="GO" id="GO:0030001">
    <property type="term" value="P:metal ion transport"/>
    <property type="evidence" value="ECO:0007669"/>
    <property type="project" value="InterPro"/>
</dbReference>
<dbReference type="HOGENOM" id="CLU_016838_0_0_9"/>
<comment type="caution">
    <text evidence="7">The sequence shown here is derived from an EMBL/GenBank/DDBJ whole genome shotgun (WGS) entry which is preliminary data.</text>
</comment>
<comment type="similarity">
    <text evidence="5">Belongs to the bacterial solute-binding protein 9 family.</text>
</comment>
<protein>
    <submittedName>
        <fullName evidence="7">ABC transporter substrate binding protein</fullName>
    </submittedName>
</protein>
<proteinExistence type="inferred from homology"/>
<dbReference type="Pfam" id="PF01297">
    <property type="entry name" value="ZnuA"/>
    <property type="match status" value="1"/>
</dbReference>
<dbReference type="Gene3D" id="3.40.50.1980">
    <property type="entry name" value="Nitrogenase molybdenum iron protein domain"/>
    <property type="match status" value="2"/>
</dbReference>
<dbReference type="RefSeq" id="WP_143443916.1">
    <property type="nucleotide sequence ID" value="NZ_KQ034029.1"/>
</dbReference>
<keyword evidence="8" id="KW-1185">Reference proteome</keyword>
<feature type="signal peptide" evidence="6">
    <location>
        <begin position="1"/>
        <end position="22"/>
    </location>
</feature>
<evidence type="ECO:0000256" key="3">
    <source>
        <dbReference type="ARBA" id="ARBA00022723"/>
    </source>
</evidence>
<evidence type="ECO:0000256" key="1">
    <source>
        <dbReference type="ARBA" id="ARBA00004196"/>
    </source>
</evidence>
<evidence type="ECO:0000313" key="8">
    <source>
        <dbReference type="Proteomes" id="UP000033558"/>
    </source>
</evidence>
<reference evidence="7 8" key="1">
    <citation type="submission" date="2015-01" db="EMBL/GenBank/DDBJ databases">
        <title>Comparative genomics of the lactic acid bacteria isolated from the honey bee gut.</title>
        <authorList>
            <person name="Ellegaard K.M."/>
            <person name="Tamarit D."/>
            <person name="Javelind E."/>
            <person name="Olofsson T."/>
            <person name="Andersson S.G."/>
            <person name="Vasquez A."/>
        </authorList>
    </citation>
    <scope>NUCLEOTIDE SEQUENCE [LARGE SCALE GENOMIC DNA]</scope>
    <source>
        <strain evidence="7 8">Bin4</strain>
    </source>
</reference>
<evidence type="ECO:0000256" key="2">
    <source>
        <dbReference type="ARBA" id="ARBA00022448"/>
    </source>
</evidence>
<dbReference type="STRING" id="1218492.JG30_14510"/>
<dbReference type="SUPFAM" id="SSF53807">
    <property type="entry name" value="Helical backbone' metal receptor"/>
    <property type="match status" value="1"/>
</dbReference>
<keyword evidence="3" id="KW-0479">Metal-binding</keyword>
<dbReference type="PANTHER" id="PTHR42953">
    <property type="entry name" value="HIGH-AFFINITY ZINC UPTAKE SYSTEM PROTEIN ZNUA-RELATED"/>
    <property type="match status" value="1"/>
</dbReference>
<dbReference type="PANTHER" id="PTHR42953:SF1">
    <property type="entry name" value="METAL-BINDING PROTEIN HI_0362-RELATED"/>
    <property type="match status" value="1"/>
</dbReference>
<dbReference type="GO" id="GO:0046872">
    <property type="term" value="F:metal ion binding"/>
    <property type="evidence" value="ECO:0007669"/>
    <property type="project" value="UniProtKB-KW"/>
</dbReference>
<dbReference type="AlphaFoldDB" id="A0A0F4LT60"/>
<dbReference type="PRINTS" id="PR00690">
    <property type="entry name" value="ADHESNFAMILY"/>
</dbReference>
<dbReference type="PROSITE" id="PS51257">
    <property type="entry name" value="PROKAR_LIPOPROTEIN"/>
    <property type="match status" value="1"/>
</dbReference>
<dbReference type="EMBL" id="JXJQ01000010">
    <property type="protein sequence ID" value="KJY60761.1"/>
    <property type="molecule type" value="Genomic_DNA"/>
</dbReference>
<dbReference type="GO" id="GO:0030313">
    <property type="term" value="C:cell envelope"/>
    <property type="evidence" value="ECO:0007669"/>
    <property type="project" value="UniProtKB-SubCell"/>
</dbReference>
<comment type="subcellular location">
    <subcellularLocation>
        <location evidence="1">Cell envelope</location>
    </subcellularLocation>
</comment>
<accession>A0A0F4LT60</accession>
<organism evidence="7 8">
    <name type="scientific">Bombilactobacillus mellifer</name>
    <dbReference type="NCBI Taxonomy" id="1218492"/>
    <lineage>
        <taxon>Bacteria</taxon>
        <taxon>Bacillati</taxon>
        <taxon>Bacillota</taxon>
        <taxon>Bacilli</taxon>
        <taxon>Lactobacillales</taxon>
        <taxon>Lactobacillaceae</taxon>
        <taxon>Bombilactobacillus</taxon>
    </lineage>
</organism>
<dbReference type="PATRIC" id="fig|1218492.5.peg.1505"/>
<dbReference type="OrthoDB" id="9810636at2"/>
<dbReference type="InterPro" id="IPR006128">
    <property type="entry name" value="Lipoprotein_PsaA-like"/>
</dbReference>
<sequence>MPRKWKYLLSLIGTLMFFMLMAGCHQPSNANTGSKIKIVTSTPTYGELAQKVSGKYGHVDILMKNPAADPHDFEPSVQAAKQTSQAQIAVYNGLGYDAWMKKLINDRQNLSQINVSTLAHTSQSNPHVWYQLATMERTALKLATLLGQKQPAHKEYFQRQARKYIKSLAPLKKQLQQIKAHRNQQQVAVSEPVFDYSLQAMGYQVVNTQFAQAIEEGRDPAPQDVAHLQQQIRQRQIAFFVVNQQTTNPVVQNLQTLARRHQIPIIAVRESQPAQQTYVQWMQKQYQAVLQSEAQK</sequence>
<name>A0A0F4LT60_9LACO</name>
<evidence type="ECO:0000313" key="7">
    <source>
        <dbReference type="EMBL" id="KJY60761.1"/>
    </source>
</evidence>
<dbReference type="GO" id="GO:0007155">
    <property type="term" value="P:cell adhesion"/>
    <property type="evidence" value="ECO:0007669"/>
    <property type="project" value="InterPro"/>
</dbReference>
<evidence type="ECO:0000256" key="5">
    <source>
        <dbReference type="RuleBase" id="RU003512"/>
    </source>
</evidence>
<evidence type="ECO:0000256" key="6">
    <source>
        <dbReference type="SAM" id="SignalP"/>
    </source>
</evidence>
<dbReference type="InterPro" id="IPR050492">
    <property type="entry name" value="Bact_metal-bind_prot9"/>
</dbReference>
<dbReference type="Proteomes" id="UP000033558">
    <property type="component" value="Unassembled WGS sequence"/>
</dbReference>
<feature type="chain" id="PRO_5039539032" evidence="6">
    <location>
        <begin position="23"/>
        <end position="296"/>
    </location>
</feature>
<gene>
    <name evidence="7" type="ORF">JG30_14510</name>
</gene>
<keyword evidence="2 5" id="KW-0813">Transport</keyword>
<dbReference type="InterPro" id="IPR006127">
    <property type="entry name" value="ZnuA-like"/>
</dbReference>